<gene>
    <name evidence="2" type="ORF">GCM10008018_70950</name>
</gene>
<protein>
    <recommendedName>
        <fullName evidence="1">N-acetyltransferase domain-containing protein</fullName>
    </recommendedName>
</protein>
<dbReference type="SUPFAM" id="SSF55729">
    <property type="entry name" value="Acyl-CoA N-acyltransferases (Nat)"/>
    <property type="match status" value="1"/>
</dbReference>
<dbReference type="CDD" id="cd04301">
    <property type="entry name" value="NAT_SF"/>
    <property type="match status" value="1"/>
</dbReference>
<proteinExistence type="predicted"/>
<name>A0ABQ1FJQ7_9BACL</name>
<comment type="caution">
    <text evidence="2">The sequence shown here is derived from an EMBL/GenBank/DDBJ whole genome shotgun (WGS) entry which is preliminary data.</text>
</comment>
<dbReference type="InterPro" id="IPR000182">
    <property type="entry name" value="GNAT_dom"/>
</dbReference>
<evidence type="ECO:0000313" key="2">
    <source>
        <dbReference type="EMBL" id="GGA16120.1"/>
    </source>
</evidence>
<dbReference type="InterPro" id="IPR016181">
    <property type="entry name" value="Acyl_CoA_acyltransferase"/>
</dbReference>
<dbReference type="RefSeq" id="WP_229758011.1">
    <property type="nucleotide sequence ID" value="NZ_BMHE01000084.1"/>
</dbReference>
<evidence type="ECO:0000313" key="3">
    <source>
        <dbReference type="Proteomes" id="UP000615455"/>
    </source>
</evidence>
<dbReference type="Gene3D" id="3.40.630.30">
    <property type="match status" value="1"/>
</dbReference>
<dbReference type="PANTHER" id="PTHR43072">
    <property type="entry name" value="N-ACETYLTRANSFERASE"/>
    <property type="match status" value="1"/>
</dbReference>
<evidence type="ECO:0000259" key="1">
    <source>
        <dbReference type="PROSITE" id="PS51186"/>
    </source>
</evidence>
<organism evidence="2 3">
    <name type="scientific">Paenibacillus marchantiophytorum</name>
    <dbReference type="NCBI Taxonomy" id="1619310"/>
    <lineage>
        <taxon>Bacteria</taxon>
        <taxon>Bacillati</taxon>
        <taxon>Bacillota</taxon>
        <taxon>Bacilli</taxon>
        <taxon>Bacillales</taxon>
        <taxon>Paenibacillaceae</taxon>
        <taxon>Paenibacillus</taxon>
    </lineage>
</organism>
<sequence length="143" mass="16599">MIIREAEKADRDQIFKLYKMLVPNSKKMTVIEAQIETIRKDPTNFLLVYEEHGELLGTVTLNICLQAQHGFRPYGVLENIIVHEDHQGKNIGLKLLQYVEEYCRSVDCHKIMLLSSSTRERAHYFFDRAGYSGSVSKGFKKYL</sequence>
<dbReference type="Proteomes" id="UP000615455">
    <property type="component" value="Unassembled WGS sequence"/>
</dbReference>
<dbReference type="PROSITE" id="PS51186">
    <property type="entry name" value="GNAT"/>
    <property type="match status" value="1"/>
</dbReference>
<feature type="domain" description="N-acetyltransferase" evidence="1">
    <location>
        <begin position="1"/>
        <end position="143"/>
    </location>
</feature>
<reference evidence="3" key="1">
    <citation type="journal article" date="2019" name="Int. J. Syst. Evol. Microbiol.">
        <title>The Global Catalogue of Microorganisms (GCM) 10K type strain sequencing project: providing services to taxonomists for standard genome sequencing and annotation.</title>
        <authorList>
            <consortium name="The Broad Institute Genomics Platform"/>
            <consortium name="The Broad Institute Genome Sequencing Center for Infectious Disease"/>
            <person name="Wu L."/>
            <person name="Ma J."/>
        </authorList>
    </citation>
    <scope>NUCLEOTIDE SEQUENCE [LARGE SCALE GENOMIC DNA]</scope>
    <source>
        <strain evidence="3">CGMCC 1.15043</strain>
    </source>
</reference>
<accession>A0ABQ1FJQ7</accession>
<dbReference type="Pfam" id="PF00583">
    <property type="entry name" value="Acetyltransf_1"/>
    <property type="match status" value="1"/>
</dbReference>
<dbReference type="EMBL" id="BMHE01000084">
    <property type="protein sequence ID" value="GGA16120.1"/>
    <property type="molecule type" value="Genomic_DNA"/>
</dbReference>
<keyword evidence="3" id="KW-1185">Reference proteome</keyword>